<dbReference type="PANTHER" id="PTHR24073">
    <property type="entry name" value="DRAB5-RELATED"/>
    <property type="match status" value="1"/>
</dbReference>
<comment type="caution">
    <text evidence="3">The sequence shown here is derived from an EMBL/GenBank/DDBJ whole genome shotgun (WGS) entry which is preliminary data.</text>
</comment>
<dbReference type="Gene3D" id="3.40.50.300">
    <property type="entry name" value="P-loop containing nucleotide triphosphate hydrolases"/>
    <property type="match status" value="1"/>
</dbReference>
<evidence type="ECO:0000313" key="4">
    <source>
        <dbReference type="EMBL" id="CAF3750378.1"/>
    </source>
</evidence>
<dbReference type="EMBL" id="CAJOBH010000026">
    <property type="protein sequence ID" value="CAF3750378.1"/>
    <property type="molecule type" value="Genomic_DNA"/>
</dbReference>
<dbReference type="AlphaFoldDB" id="A0A818YBY7"/>
<keyword evidence="2" id="KW-0342">GTP-binding</keyword>
<dbReference type="GO" id="GO:0003924">
    <property type="term" value="F:GTPase activity"/>
    <property type="evidence" value="ECO:0007669"/>
    <property type="project" value="InterPro"/>
</dbReference>
<dbReference type="Proteomes" id="UP000663866">
    <property type="component" value="Unassembled WGS sequence"/>
</dbReference>
<dbReference type="Proteomes" id="UP000681720">
    <property type="component" value="Unassembled WGS sequence"/>
</dbReference>
<dbReference type="PROSITE" id="PS51419">
    <property type="entry name" value="RAB"/>
    <property type="match status" value="1"/>
</dbReference>
<proteinExistence type="predicted"/>
<keyword evidence="7" id="KW-1185">Reference proteome</keyword>
<sequence>MGTNGDIPTLVVLVLGDSSVGKTSFVHMVCHDQPLSTPPPVTVGCHIEIKYQNGDTPTKNFRDLNGGIGLRTIKRWCQVILQSGSITLSSPPGCPRLARTKGNIRKLYERRDRHHNPNLYFIEFHDVGGSVQHKNSRSSMFYDEFNGIILVSDLTSHQSYDNLKEWLYEVIRYRSRQKLPTEFTPDVLQNFDIPILLVHTKLDESNGVSLLDNSKSPNMMNNNHTSSSSSLLPNFNRKSVLANLFNCDEIFINCYSNKRFSVDTPNVAKLNSFFEKMIKKASVAPVEQLPQFEWFTSENHYIH</sequence>
<dbReference type="Proteomes" id="UP000663842">
    <property type="component" value="Unassembled WGS sequence"/>
</dbReference>
<reference evidence="3" key="1">
    <citation type="submission" date="2021-02" db="EMBL/GenBank/DDBJ databases">
        <authorList>
            <person name="Nowell W R."/>
        </authorList>
    </citation>
    <scope>NUCLEOTIDE SEQUENCE</scope>
</reference>
<dbReference type="GO" id="GO:0005525">
    <property type="term" value="F:GTP binding"/>
    <property type="evidence" value="ECO:0007669"/>
    <property type="project" value="UniProtKB-KW"/>
</dbReference>
<dbReference type="InterPro" id="IPR027417">
    <property type="entry name" value="P-loop_NTPase"/>
</dbReference>
<keyword evidence="1" id="KW-0547">Nucleotide-binding</keyword>
<evidence type="ECO:0000313" key="6">
    <source>
        <dbReference type="EMBL" id="CAF3788807.1"/>
    </source>
</evidence>
<evidence type="ECO:0000313" key="3">
    <source>
        <dbReference type="EMBL" id="CAF3748083.1"/>
    </source>
</evidence>
<evidence type="ECO:0008006" key="8">
    <source>
        <dbReference type="Google" id="ProtNLM"/>
    </source>
</evidence>
<name>A0A818YBY7_9BILA</name>
<evidence type="ECO:0000256" key="2">
    <source>
        <dbReference type="ARBA" id="ARBA00023134"/>
    </source>
</evidence>
<dbReference type="InterPro" id="IPR001806">
    <property type="entry name" value="Small_GTPase"/>
</dbReference>
<dbReference type="EMBL" id="CAJOBF010000276">
    <property type="protein sequence ID" value="CAF3788807.1"/>
    <property type="molecule type" value="Genomic_DNA"/>
</dbReference>
<dbReference type="EMBL" id="CAJOBG010000058">
    <property type="protein sequence ID" value="CAF3748083.1"/>
    <property type="molecule type" value="Genomic_DNA"/>
</dbReference>
<dbReference type="Pfam" id="PF00071">
    <property type="entry name" value="Ras"/>
    <property type="match status" value="1"/>
</dbReference>
<evidence type="ECO:0000313" key="5">
    <source>
        <dbReference type="EMBL" id="CAF3788043.1"/>
    </source>
</evidence>
<evidence type="ECO:0000313" key="7">
    <source>
        <dbReference type="Proteomes" id="UP000663866"/>
    </source>
</evidence>
<dbReference type="EMBL" id="CAJOBJ010000044">
    <property type="protein sequence ID" value="CAF3788043.1"/>
    <property type="molecule type" value="Genomic_DNA"/>
</dbReference>
<dbReference type="SUPFAM" id="SSF52540">
    <property type="entry name" value="P-loop containing nucleoside triphosphate hydrolases"/>
    <property type="match status" value="1"/>
</dbReference>
<gene>
    <name evidence="4" type="ORF">BYL167_LOCUS297</name>
    <name evidence="5" type="ORF">GIL414_LOCUS392</name>
    <name evidence="3" type="ORF">OVN521_LOCUS965</name>
    <name evidence="6" type="ORF">UXM345_LOCUS4099</name>
</gene>
<accession>A0A818YBY7</accession>
<organism evidence="3 7">
    <name type="scientific">Rotaria magnacalcarata</name>
    <dbReference type="NCBI Taxonomy" id="392030"/>
    <lineage>
        <taxon>Eukaryota</taxon>
        <taxon>Metazoa</taxon>
        <taxon>Spiralia</taxon>
        <taxon>Gnathifera</taxon>
        <taxon>Rotifera</taxon>
        <taxon>Eurotatoria</taxon>
        <taxon>Bdelloidea</taxon>
        <taxon>Philodinida</taxon>
        <taxon>Philodinidae</taxon>
        <taxon>Rotaria</taxon>
    </lineage>
</organism>
<protein>
    <recommendedName>
        <fullName evidence="8">Rab-like protein 3</fullName>
    </recommendedName>
</protein>
<dbReference type="Proteomes" id="UP000681967">
    <property type="component" value="Unassembled WGS sequence"/>
</dbReference>
<evidence type="ECO:0000256" key="1">
    <source>
        <dbReference type="ARBA" id="ARBA00022741"/>
    </source>
</evidence>